<dbReference type="EMBL" id="CP002996">
    <property type="protein sequence ID" value="AEM88898.1"/>
    <property type="molecule type" value="Genomic_DNA"/>
</dbReference>
<dbReference type="Proteomes" id="UP000008703">
    <property type="component" value="Plasmid pSTRVI02"/>
</dbReference>
<dbReference type="HOGENOM" id="CLU_2371672_0_0_11"/>
<name>G2PHU7_STRV4</name>
<proteinExistence type="predicted"/>
<keyword evidence="2" id="KW-0614">Plasmid</keyword>
<organism evidence="2 3">
    <name type="scientific">Streptomyces violaceusniger (strain Tu 4113)</name>
    <dbReference type="NCBI Taxonomy" id="653045"/>
    <lineage>
        <taxon>Bacteria</taxon>
        <taxon>Bacillati</taxon>
        <taxon>Actinomycetota</taxon>
        <taxon>Actinomycetes</taxon>
        <taxon>Kitasatosporales</taxon>
        <taxon>Streptomycetaceae</taxon>
        <taxon>Streptomyces</taxon>
        <taxon>Streptomyces violaceusniger group</taxon>
    </lineage>
</organism>
<evidence type="ECO:0000313" key="3">
    <source>
        <dbReference type="Proteomes" id="UP000008703"/>
    </source>
</evidence>
<geneLocation type="plasmid" evidence="2 3">
    <name>pSTRVI02</name>
</geneLocation>
<dbReference type="KEGG" id="svl:Strvi_0122"/>
<dbReference type="AlphaFoldDB" id="G2PHU7"/>
<dbReference type="RefSeq" id="WP_014043833.1">
    <property type="nucleotide sequence ID" value="NC_015952.1"/>
</dbReference>
<reference evidence="2" key="1">
    <citation type="submission" date="2011-08" db="EMBL/GenBank/DDBJ databases">
        <title>Complete sequence of plasmid 2 of Streptomyces violaceusniger Tu 4113.</title>
        <authorList>
            <consortium name="US DOE Joint Genome Institute"/>
            <person name="Lucas S."/>
            <person name="Han J."/>
            <person name="Lapidus A."/>
            <person name="Cheng J.-F."/>
            <person name="Goodwin L."/>
            <person name="Pitluck S."/>
            <person name="Peters L."/>
            <person name="Ivanova N."/>
            <person name="Daligault H."/>
            <person name="Detter J.C."/>
            <person name="Han C."/>
            <person name="Tapia R."/>
            <person name="Land M."/>
            <person name="Hauser L."/>
            <person name="Kyrpides N."/>
            <person name="Ivanova N."/>
            <person name="Pagani I."/>
            <person name="Hagen A."/>
            <person name="Katz L."/>
            <person name="Fiedler H.-P."/>
            <person name="Keasling J."/>
            <person name="Fortman J."/>
            <person name="Woyke T."/>
        </authorList>
    </citation>
    <scope>NUCLEOTIDE SEQUENCE [LARGE SCALE GENOMIC DNA]</scope>
    <source>
        <strain evidence="2">Tu 4113</strain>
        <plasmid evidence="2">pSTRVI02</plasmid>
    </source>
</reference>
<feature type="region of interest" description="Disordered" evidence="1">
    <location>
        <begin position="17"/>
        <end position="36"/>
    </location>
</feature>
<protein>
    <submittedName>
        <fullName evidence="2">Uncharacterized protein</fullName>
    </submittedName>
</protein>
<gene>
    <name evidence="2" type="ORF">Strvi_0122</name>
</gene>
<accession>G2PHU7</accession>
<evidence type="ECO:0000313" key="2">
    <source>
        <dbReference type="EMBL" id="AEM88898.1"/>
    </source>
</evidence>
<sequence length="95" mass="10972">MFFLRMPDGFIPKDYGWERQDDISGPHQQHPGFGVWRRKRPPYDGFEALTICAFDEPTGALGGWFHPLPMPEQEPLGELWRRLRDDPRTAGMSTG</sequence>
<keyword evidence="3" id="KW-1185">Reference proteome</keyword>
<evidence type="ECO:0000256" key="1">
    <source>
        <dbReference type="SAM" id="MobiDB-lite"/>
    </source>
</evidence>